<protein>
    <submittedName>
        <fullName evidence="8">Uncharacterized protein</fullName>
    </submittedName>
</protein>
<evidence type="ECO:0000313" key="9">
    <source>
        <dbReference type="Proteomes" id="UP001177140"/>
    </source>
</evidence>
<dbReference type="Pfam" id="PF01743">
    <property type="entry name" value="PolyA_pol"/>
    <property type="match status" value="1"/>
</dbReference>
<feature type="domain" description="tRNA nucleotidyltransferase/poly(A) polymerase RNA and SrmB- binding" evidence="7">
    <location>
        <begin position="80"/>
        <end position="140"/>
    </location>
</feature>
<keyword evidence="2 4" id="KW-0808">Transferase</keyword>
<feature type="region of interest" description="Disordered" evidence="5">
    <location>
        <begin position="526"/>
        <end position="579"/>
    </location>
</feature>
<evidence type="ECO:0000313" key="8">
    <source>
        <dbReference type="EMBL" id="MCL7044987.1"/>
    </source>
</evidence>
<comment type="caution">
    <text evidence="8">The sequence shown here is derived from an EMBL/GenBank/DDBJ whole genome shotgun (WGS) entry which is preliminary data.</text>
</comment>
<dbReference type="SUPFAM" id="SSF81301">
    <property type="entry name" value="Nucleotidyltransferase"/>
    <property type="match status" value="1"/>
</dbReference>
<dbReference type="InterPro" id="IPR002646">
    <property type="entry name" value="PolA_pol_head_dom"/>
</dbReference>
<evidence type="ECO:0000259" key="7">
    <source>
        <dbReference type="Pfam" id="PF12627"/>
    </source>
</evidence>
<dbReference type="GO" id="GO:0016779">
    <property type="term" value="F:nucleotidyltransferase activity"/>
    <property type="evidence" value="ECO:0007669"/>
    <property type="project" value="InterPro"/>
</dbReference>
<dbReference type="SUPFAM" id="SSF81891">
    <property type="entry name" value="Poly A polymerase C-terminal region-like"/>
    <property type="match status" value="1"/>
</dbReference>
<dbReference type="InterPro" id="IPR032828">
    <property type="entry name" value="PolyA_RNA-bd"/>
</dbReference>
<dbReference type="PANTHER" id="PTHR43051:SF1">
    <property type="entry name" value="POLYNUCLEOTIDE ADENYLYLTRANSFERASE FAMILY PROTEIN"/>
    <property type="match status" value="1"/>
</dbReference>
<keyword evidence="4" id="KW-0694">RNA-binding</keyword>
<dbReference type="GO" id="GO:0001680">
    <property type="term" value="P:tRNA 3'-terminal CCA addition"/>
    <property type="evidence" value="ECO:0007669"/>
    <property type="project" value="UniProtKB-ARBA"/>
</dbReference>
<dbReference type="InterPro" id="IPR052191">
    <property type="entry name" value="tRNA_ntf/polyA_polymerase_I"/>
</dbReference>
<dbReference type="GO" id="GO:0003723">
    <property type="term" value="F:RNA binding"/>
    <property type="evidence" value="ECO:0007669"/>
    <property type="project" value="UniProtKB-KW"/>
</dbReference>
<dbReference type="Proteomes" id="UP001177140">
    <property type="component" value="Unassembled WGS sequence"/>
</dbReference>
<organism evidence="8 9">
    <name type="scientific">Papaver nudicaule</name>
    <name type="common">Iceland poppy</name>
    <dbReference type="NCBI Taxonomy" id="74823"/>
    <lineage>
        <taxon>Eukaryota</taxon>
        <taxon>Viridiplantae</taxon>
        <taxon>Streptophyta</taxon>
        <taxon>Embryophyta</taxon>
        <taxon>Tracheophyta</taxon>
        <taxon>Spermatophyta</taxon>
        <taxon>Magnoliopsida</taxon>
        <taxon>Ranunculales</taxon>
        <taxon>Papaveraceae</taxon>
        <taxon>Papaveroideae</taxon>
        <taxon>Papaver</taxon>
    </lineage>
</organism>
<evidence type="ECO:0000256" key="5">
    <source>
        <dbReference type="SAM" id="MobiDB-lite"/>
    </source>
</evidence>
<accession>A0AA41VPD7</accession>
<reference evidence="8" key="1">
    <citation type="submission" date="2022-03" db="EMBL/GenBank/DDBJ databases">
        <title>A functionally conserved STORR gene fusion in Papaver species that diverged 16.8 million years ago.</title>
        <authorList>
            <person name="Catania T."/>
        </authorList>
    </citation>
    <scope>NUCLEOTIDE SEQUENCE</scope>
    <source>
        <strain evidence="8">S-191538</strain>
    </source>
</reference>
<dbReference type="AlphaFoldDB" id="A0AA41VPD7"/>
<dbReference type="Pfam" id="PF12627">
    <property type="entry name" value="PolyA_pol_RNAbd"/>
    <property type="match status" value="1"/>
</dbReference>
<evidence type="ECO:0000256" key="1">
    <source>
        <dbReference type="ARBA" id="ARBA00007265"/>
    </source>
</evidence>
<sequence>MPSGCNKRDFVLWKNSLCRDFTINSLFYDPFVNRIYDYANGMDDLFLCKVRTVIPASISFEEDCARILRGLRIAARLGLFFSKETGTAIQNHLSSVKNLNKSRLMMEMNYMFSYGAAEPSLCLLRRFNLLDFLLPFHAAYLVQESPDQSAQSSLMLMKLFSCMDKLLACDRPSGCFLWVALLSFHLALVNNPQKALVIWAFSSVLYHGNWRKAVNFARESAQMHVQFVPEISDVCGTMTDEELAEDVTNLASQVVSSIGALTDPEKLGYVVRIYSSASPDLGGASNLVFISKAVAQNVGELFRVLKQNIETYANKREGFDIDYGLLAMDNIEETRFVLGKVIMDAMSSGVIIQEQKGVPTERHHVPFASSEKQLRDVKKRTISPKIRNLEQQHDESEKEFNGFKGVSKLGRSKVVAEKRKGELSEPANLKRRTETECRGNPVELADLGEVVMDARKNEVVQEQQEVANEKIKVSKQVLKRVLKLGKSKMPKKIKGGELAELPNLFREIEPENKGYLAELTNIEGQLAPENEGECHGSGSNPEQEKVVERKSNCDQSNSNSKEEVAGKKKTCKPLSNLFL</sequence>
<name>A0AA41VPD7_PAPNU</name>
<comment type="similarity">
    <text evidence="1 4">Belongs to the tRNA nucleotidyltransferase/poly(A) polymerase family.</text>
</comment>
<dbReference type="Gene3D" id="3.30.460.10">
    <property type="entry name" value="Beta Polymerase, domain 2"/>
    <property type="match status" value="1"/>
</dbReference>
<dbReference type="GO" id="GO:0000166">
    <property type="term" value="F:nucleotide binding"/>
    <property type="evidence" value="ECO:0007669"/>
    <property type="project" value="UniProtKB-KW"/>
</dbReference>
<feature type="compositionally biased region" description="Basic and acidic residues" evidence="5">
    <location>
        <begin position="542"/>
        <end position="552"/>
    </location>
</feature>
<dbReference type="InterPro" id="IPR043519">
    <property type="entry name" value="NT_sf"/>
</dbReference>
<gene>
    <name evidence="8" type="ORF">MKW94_002355</name>
</gene>
<feature type="domain" description="Poly A polymerase head" evidence="6">
    <location>
        <begin position="18"/>
        <end position="45"/>
    </location>
</feature>
<dbReference type="Gene3D" id="1.10.3090.10">
    <property type="entry name" value="cca-adding enzyme, domain 2"/>
    <property type="match status" value="1"/>
</dbReference>
<keyword evidence="3" id="KW-0547">Nucleotide-binding</keyword>
<evidence type="ECO:0000256" key="3">
    <source>
        <dbReference type="ARBA" id="ARBA00022741"/>
    </source>
</evidence>
<proteinExistence type="inferred from homology"/>
<evidence type="ECO:0000256" key="4">
    <source>
        <dbReference type="RuleBase" id="RU003953"/>
    </source>
</evidence>
<evidence type="ECO:0000256" key="2">
    <source>
        <dbReference type="ARBA" id="ARBA00022679"/>
    </source>
</evidence>
<dbReference type="EMBL" id="JAJJMA010264377">
    <property type="protein sequence ID" value="MCL7044987.1"/>
    <property type="molecule type" value="Genomic_DNA"/>
</dbReference>
<dbReference type="PANTHER" id="PTHR43051">
    <property type="entry name" value="POLYNUCLEOTIDE ADENYLYLTRANSFERASE FAMILY PROTEIN"/>
    <property type="match status" value="1"/>
</dbReference>
<keyword evidence="9" id="KW-1185">Reference proteome</keyword>
<evidence type="ECO:0000259" key="6">
    <source>
        <dbReference type="Pfam" id="PF01743"/>
    </source>
</evidence>